<evidence type="ECO:0000256" key="1">
    <source>
        <dbReference type="SAM" id="MobiDB-lite"/>
    </source>
</evidence>
<feature type="compositionally biased region" description="Low complexity" evidence="1">
    <location>
        <begin position="25"/>
        <end position="34"/>
    </location>
</feature>
<dbReference type="GO" id="GO:0008270">
    <property type="term" value="F:zinc ion binding"/>
    <property type="evidence" value="ECO:0007669"/>
    <property type="project" value="InterPro"/>
</dbReference>
<feature type="compositionally biased region" description="Acidic residues" evidence="1">
    <location>
        <begin position="629"/>
        <end position="641"/>
    </location>
</feature>
<dbReference type="Gene3D" id="3.30.50.10">
    <property type="entry name" value="Erythroid Transcription Factor GATA-1, subunit A"/>
    <property type="match status" value="1"/>
</dbReference>
<feature type="region of interest" description="Disordered" evidence="1">
    <location>
        <begin position="446"/>
        <end position="478"/>
    </location>
</feature>
<comment type="caution">
    <text evidence="2">The sequence shown here is derived from an EMBL/GenBank/DDBJ whole genome shotgun (WGS) entry which is preliminary data.</text>
</comment>
<accession>A0A9W7Y958</accession>
<dbReference type="Pfam" id="PF04855">
    <property type="entry name" value="SNF5"/>
    <property type="match status" value="2"/>
</dbReference>
<dbReference type="GO" id="GO:0006355">
    <property type="term" value="P:regulation of DNA-templated transcription"/>
    <property type="evidence" value="ECO:0007669"/>
    <property type="project" value="InterPro"/>
</dbReference>
<keyword evidence="3" id="KW-1185">Reference proteome</keyword>
<name>A0A9W7Y958_9FUNG</name>
<dbReference type="InterPro" id="IPR013088">
    <property type="entry name" value="Znf_NHR/GATA"/>
</dbReference>
<dbReference type="InterPro" id="IPR006939">
    <property type="entry name" value="SNF5"/>
</dbReference>
<feature type="region of interest" description="Disordered" evidence="1">
    <location>
        <begin position="266"/>
        <end position="288"/>
    </location>
</feature>
<feature type="region of interest" description="Disordered" evidence="1">
    <location>
        <begin position="362"/>
        <end position="390"/>
    </location>
</feature>
<gene>
    <name evidence="2" type="primary">SNF5</name>
    <name evidence="2" type="ORF">LPJ61_001954</name>
</gene>
<protein>
    <submittedName>
        <fullName evidence="2">SWI/SNF chromatin-remodeling complex subunit</fullName>
    </submittedName>
</protein>
<reference evidence="2" key="1">
    <citation type="submission" date="2022-07" db="EMBL/GenBank/DDBJ databases">
        <title>Phylogenomic reconstructions and comparative analyses of Kickxellomycotina fungi.</title>
        <authorList>
            <person name="Reynolds N.K."/>
            <person name="Stajich J.E."/>
            <person name="Barry K."/>
            <person name="Grigoriev I.V."/>
            <person name="Crous P."/>
            <person name="Smith M.E."/>
        </authorList>
    </citation>
    <scope>NUCLEOTIDE SEQUENCE</scope>
    <source>
        <strain evidence="2">BCRC 34381</strain>
    </source>
</reference>
<feature type="compositionally biased region" description="Low complexity" evidence="1">
    <location>
        <begin position="448"/>
        <end position="458"/>
    </location>
</feature>
<dbReference type="OrthoDB" id="515064at2759"/>
<feature type="compositionally biased region" description="Acidic residues" evidence="1">
    <location>
        <begin position="60"/>
        <end position="72"/>
    </location>
</feature>
<sequence>QIAVCAVKGTTETTTAAAVVTVAAPEASAEEAAVPDGAKTPCERGRDAEAPDVATTVAEGDADGPSDEPTDEPADKLVWMDDELRVVIRLDIIIGHIALRDQLEWDVAPLLRPLMGAEQRAELDQLAQHDGGRDGAEFAAKVNEWITGAQQSRSATPEHVARVLCAEKRLGGEFETAIAHAIREQLYAYVKSFILAGYAYRPQLTKLEPADSYGRMRSVRVDDVELASCVLPPVVSAIRDSAMSYTFTPLIAHVHTADAERLEKDADREVRRKRRQIRGGRGRSGGANGAGGAGALLAAAVPDRSVLRTNRTMIPLPIWFDDDLPPGTLSFVEVPGEGAHFLDNYDARAAFEVAELAVPGSASNGSLGVPFNPPSEGHGDGADALPSAAAAAARRGAAGSGQASHLLGRRHASSNAFLAGLDVALAASHRASVTAGSNSMLAAMGVGSPATPSTPATPQQLAREKLRNPTGRPRGRPSILEKSLRDAAAARAALLSAAGHTTFRPGAIPGQLEGRPLEELCARWRCMSCGLTPDRTPLIRRGPEGMHSLCDACGSVFSLTRRFRDVAMAEINANMANVCGPLRRPDLDGDYLPGPDGASDVADGMLQLLPQHATPAADSHALSSMHGDDDMDDMDDDDDGGADAVAGGPPLRLGNEPR</sequence>
<evidence type="ECO:0000313" key="3">
    <source>
        <dbReference type="Proteomes" id="UP001143981"/>
    </source>
</evidence>
<dbReference type="GO" id="GO:0000228">
    <property type="term" value="C:nuclear chromosome"/>
    <property type="evidence" value="ECO:0007669"/>
    <property type="project" value="InterPro"/>
</dbReference>
<dbReference type="GO" id="GO:0043565">
    <property type="term" value="F:sequence-specific DNA binding"/>
    <property type="evidence" value="ECO:0007669"/>
    <property type="project" value="InterPro"/>
</dbReference>
<feature type="region of interest" description="Disordered" evidence="1">
    <location>
        <begin position="613"/>
        <end position="658"/>
    </location>
</feature>
<dbReference type="GO" id="GO:0006338">
    <property type="term" value="P:chromatin remodeling"/>
    <property type="evidence" value="ECO:0007669"/>
    <property type="project" value="InterPro"/>
</dbReference>
<feature type="compositionally biased region" description="Basic residues" evidence="1">
    <location>
        <begin position="271"/>
        <end position="281"/>
    </location>
</feature>
<feature type="region of interest" description="Disordered" evidence="1">
    <location>
        <begin position="25"/>
        <end position="74"/>
    </location>
</feature>
<dbReference type="InterPro" id="IPR000679">
    <property type="entry name" value="Znf_GATA"/>
</dbReference>
<dbReference type="Proteomes" id="UP001143981">
    <property type="component" value="Unassembled WGS sequence"/>
</dbReference>
<dbReference type="CDD" id="cd00202">
    <property type="entry name" value="ZnF_GATA"/>
    <property type="match status" value="1"/>
</dbReference>
<dbReference type="SUPFAM" id="SSF57716">
    <property type="entry name" value="Glucocorticoid receptor-like (DNA-binding domain)"/>
    <property type="match status" value="1"/>
</dbReference>
<evidence type="ECO:0000313" key="2">
    <source>
        <dbReference type="EMBL" id="KAJ1732630.1"/>
    </source>
</evidence>
<dbReference type="EMBL" id="JANBOI010000208">
    <property type="protein sequence ID" value="KAJ1732630.1"/>
    <property type="molecule type" value="Genomic_DNA"/>
</dbReference>
<proteinExistence type="predicted"/>
<organism evidence="2 3">
    <name type="scientific">Coemansia biformis</name>
    <dbReference type="NCBI Taxonomy" id="1286918"/>
    <lineage>
        <taxon>Eukaryota</taxon>
        <taxon>Fungi</taxon>
        <taxon>Fungi incertae sedis</taxon>
        <taxon>Zoopagomycota</taxon>
        <taxon>Kickxellomycotina</taxon>
        <taxon>Kickxellomycetes</taxon>
        <taxon>Kickxellales</taxon>
        <taxon>Kickxellaceae</taxon>
        <taxon>Coemansia</taxon>
    </lineage>
</organism>
<dbReference type="AlphaFoldDB" id="A0A9W7Y958"/>
<feature type="non-terminal residue" evidence="2">
    <location>
        <position position="1"/>
    </location>
</feature>